<evidence type="ECO:0000256" key="1">
    <source>
        <dbReference type="SAM" id="MobiDB-lite"/>
    </source>
</evidence>
<accession>A0AAV3PSH9</accession>
<dbReference type="AlphaFoldDB" id="A0AAV3PSH9"/>
<feature type="region of interest" description="Disordered" evidence="1">
    <location>
        <begin position="153"/>
        <end position="172"/>
    </location>
</feature>
<name>A0AAV3PSH9_LITER</name>
<protein>
    <recommendedName>
        <fullName evidence="2">GAG-pre-integrase domain-containing protein</fullName>
    </recommendedName>
</protein>
<comment type="caution">
    <text evidence="3">The sequence shown here is derived from an EMBL/GenBank/DDBJ whole genome shotgun (WGS) entry which is preliminary data.</text>
</comment>
<evidence type="ECO:0000313" key="4">
    <source>
        <dbReference type="Proteomes" id="UP001454036"/>
    </source>
</evidence>
<feature type="compositionally biased region" description="Polar residues" evidence="1">
    <location>
        <begin position="153"/>
        <end position="166"/>
    </location>
</feature>
<proteinExistence type="predicted"/>
<sequence>MKGVRSSDNCYLWTPFASLGSRVHEDVDLWYMKLGHTIYQNIKQLISKEVVRGLPKFEIKEKVCRECKVEKLTKVVITRVLELMHMDLMGPIQVESYGSKRYETLREFNKMRQAIMESINVKVIDQDNSVKKDDPDEEGSATIHDTVSINSQDVESGTTPVANTMTKPVARV</sequence>
<dbReference type="InterPro" id="IPR025724">
    <property type="entry name" value="GAG-pre-integrase_dom"/>
</dbReference>
<feature type="domain" description="GAG-pre-integrase" evidence="2">
    <location>
        <begin position="20"/>
        <end position="71"/>
    </location>
</feature>
<dbReference type="Proteomes" id="UP001454036">
    <property type="component" value="Unassembled WGS sequence"/>
</dbReference>
<gene>
    <name evidence="3" type="ORF">LIER_37788</name>
</gene>
<dbReference type="Pfam" id="PF13976">
    <property type="entry name" value="gag_pre-integrs"/>
    <property type="match status" value="1"/>
</dbReference>
<dbReference type="EMBL" id="BAABME010018495">
    <property type="protein sequence ID" value="GAA0154031.1"/>
    <property type="molecule type" value="Genomic_DNA"/>
</dbReference>
<reference evidence="3 4" key="1">
    <citation type="submission" date="2024-01" db="EMBL/GenBank/DDBJ databases">
        <title>The complete chloroplast genome sequence of Lithospermum erythrorhizon: insights into the phylogenetic relationship among Boraginaceae species and the maternal lineages of purple gromwells.</title>
        <authorList>
            <person name="Okada T."/>
            <person name="Watanabe K."/>
        </authorList>
    </citation>
    <scope>NUCLEOTIDE SEQUENCE [LARGE SCALE GENOMIC DNA]</scope>
</reference>
<evidence type="ECO:0000313" key="3">
    <source>
        <dbReference type="EMBL" id="GAA0154031.1"/>
    </source>
</evidence>
<organism evidence="3 4">
    <name type="scientific">Lithospermum erythrorhizon</name>
    <name type="common">Purple gromwell</name>
    <name type="synonym">Lithospermum officinale var. erythrorhizon</name>
    <dbReference type="NCBI Taxonomy" id="34254"/>
    <lineage>
        <taxon>Eukaryota</taxon>
        <taxon>Viridiplantae</taxon>
        <taxon>Streptophyta</taxon>
        <taxon>Embryophyta</taxon>
        <taxon>Tracheophyta</taxon>
        <taxon>Spermatophyta</taxon>
        <taxon>Magnoliopsida</taxon>
        <taxon>eudicotyledons</taxon>
        <taxon>Gunneridae</taxon>
        <taxon>Pentapetalae</taxon>
        <taxon>asterids</taxon>
        <taxon>lamiids</taxon>
        <taxon>Boraginales</taxon>
        <taxon>Boraginaceae</taxon>
        <taxon>Boraginoideae</taxon>
        <taxon>Lithospermeae</taxon>
        <taxon>Lithospermum</taxon>
    </lineage>
</organism>
<evidence type="ECO:0000259" key="2">
    <source>
        <dbReference type="Pfam" id="PF13976"/>
    </source>
</evidence>
<keyword evidence="4" id="KW-1185">Reference proteome</keyword>